<dbReference type="EMBL" id="RCHS01003995">
    <property type="protein sequence ID" value="RMX38490.1"/>
    <property type="molecule type" value="Genomic_DNA"/>
</dbReference>
<proteinExistence type="predicted"/>
<dbReference type="Gene3D" id="2.60.120.620">
    <property type="entry name" value="q2cbj1_9rhob like domain"/>
    <property type="match status" value="1"/>
</dbReference>
<dbReference type="Proteomes" id="UP000275408">
    <property type="component" value="Unassembled WGS sequence"/>
</dbReference>
<dbReference type="STRING" id="46731.A0A3M6TAR5"/>
<dbReference type="SUPFAM" id="SSF51197">
    <property type="entry name" value="Clavaminate synthase-like"/>
    <property type="match status" value="1"/>
</dbReference>
<evidence type="ECO:0000256" key="1">
    <source>
        <dbReference type="ARBA" id="ARBA00001962"/>
    </source>
</evidence>
<sequence length="339" mass="39040">MFRVVCRRLWVNRRCQAGINCRFEVTQRFFTSEDSPIEAEGYRDLQVLTRHQKQQYERLGYLVVPDVFSKDHIEQMRKDSRKLKQTNHLFVLDRQHTENKPILLRLRCISNHSKIFLDTICDAKLVEITSDLIGPSVRYINQEKVNLKPPESSTSVIRWHQDWAFFPYTNDSLVTVCIAIDDSTKENGCLQVIPRSHKGPLYSHFQDNAFISAITDPALDSNSAVHVEVPAGGVSFHHGFTVHGSSANMSRHYRRMLCFNYSSADNWPLIGVGGHEFTNHGPVDWERYCSTVVKGKPSLFPRMQALPVSIPIPFDSGYDIYEHSKSSDDGMMYVYDYKM</sequence>
<dbReference type="PANTHER" id="PTHR20883">
    <property type="entry name" value="PHYTANOYL-COA DIOXYGENASE DOMAIN CONTAINING 1"/>
    <property type="match status" value="1"/>
</dbReference>
<organism evidence="2 3">
    <name type="scientific">Pocillopora damicornis</name>
    <name type="common">Cauliflower coral</name>
    <name type="synonym">Millepora damicornis</name>
    <dbReference type="NCBI Taxonomy" id="46731"/>
    <lineage>
        <taxon>Eukaryota</taxon>
        <taxon>Metazoa</taxon>
        <taxon>Cnidaria</taxon>
        <taxon>Anthozoa</taxon>
        <taxon>Hexacorallia</taxon>
        <taxon>Scleractinia</taxon>
        <taxon>Astrocoeniina</taxon>
        <taxon>Pocilloporidae</taxon>
        <taxon>Pocillopora</taxon>
    </lineage>
</organism>
<evidence type="ECO:0000313" key="3">
    <source>
        <dbReference type="Proteomes" id="UP000275408"/>
    </source>
</evidence>
<dbReference type="InterPro" id="IPR008775">
    <property type="entry name" value="Phytyl_CoA_dOase-like"/>
</dbReference>
<accession>A0A3M6TAR5</accession>
<dbReference type="AlphaFoldDB" id="A0A3M6TAR5"/>
<dbReference type="OrthoDB" id="445007at2759"/>
<keyword evidence="3" id="KW-1185">Reference proteome</keyword>
<dbReference type="PANTHER" id="PTHR20883:SF46">
    <property type="entry name" value="PHYTANOYL-COA HYDROXYLASE"/>
    <property type="match status" value="1"/>
</dbReference>
<gene>
    <name evidence="2" type="ORF">pdam_00015230</name>
</gene>
<reference evidence="2 3" key="1">
    <citation type="journal article" date="2018" name="Sci. Rep.">
        <title>Comparative analysis of the Pocillopora damicornis genome highlights role of immune system in coral evolution.</title>
        <authorList>
            <person name="Cunning R."/>
            <person name="Bay R.A."/>
            <person name="Gillette P."/>
            <person name="Baker A.C."/>
            <person name="Traylor-Knowles N."/>
        </authorList>
    </citation>
    <scope>NUCLEOTIDE SEQUENCE [LARGE SCALE GENOMIC DNA]</scope>
    <source>
        <strain evidence="2">RSMAS</strain>
        <tissue evidence="2">Whole animal</tissue>
    </source>
</reference>
<evidence type="ECO:0000313" key="2">
    <source>
        <dbReference type="EMBL" id="RMX38490.1"/>
    </source>
</evidence>
<comment type="caution">
    <text evidence="2">The sequence shown here is derived from an EMBL/GenBank/DDBJ whole genome shotgun (WGS) entry which is preliminary data.</text>
</comment>
<name>A0A3M6TAR5_POCDA</name>
<protein>
    <recommendedName>
        <fullName evidence="4">Phytanoyl-CoA dioxygenase</fullName>
    </recommendedName>
</protein>
<comment type="cofactor">
    <cofactor evidence="1">
        <name>Fe cation</name>
        <dbReference type="ChEBI" id="CHEBI:24875"/>
    </cofactor>
</comment>
<evidence type="ECO:0008006" key="4">
    <source>
        <dbReference type="Google" id="ProtNLM"/>
    </source>
</evidence>
<dbReference type="Pfam" id="PF05721">
    <property type="entry name" value="PhyH"/>
    <property type="match status" value="1"/>
</dbReference>